<feature type="region of interest" description="Disordered" evidence="1">
    <location>
        <begin position="1"/>
        <end position="21"/>
    </location>
</feature>
<name>A0A7W7L3M3_9MICC</name>
<keyword evidence="3" id="KW-1185">Reference proteome</keyword>
<dbReference type="RefSeq" id="WP_229667371.1">
    <property type="nucleotide sequence ID" value="NZ_BMLA01000005.1"/>
</dbReference>
<evidence type="ECO:0000313" key="3">
    <source>
        <dbReference type="Proteomes" id="UP000560081"/>
    </source>
</evidence>
<dbReference type="PANTHER" id="PTHR30528:SF0">
    <property type="entry name" value="CYTOPLASMIC PROTEIN"/>
    <property type="match status" value="1"/>
</dbReference>
<evidence type="ECO:0000313" key="2">
    <source>
        <dbReference type="EMBL" id="MBB4882391.1"/>
    </source>
</evidence>
<comment type="caution">
    <text evidence="2">The sequence shown here is derived from an EMBL/GenBank/DDBJ whole genome shotgun (WGS) entry which is preliminary data.</text>
</comment>
<protein>
    <submittedName>
        <fullName evidence="2">Uncharacterized protein YcaQ</fullName>
    </submittedName>
</protein>
<dbReference type="Pfam" id="PF06224">
    <property type="entry name" value="AlkZ-like"/>
    <property type="match status" value="1"/>
</dbReference>
<gene>
    <name evidence="2" type="ORF">BJ976_000742</name>
</gene>
<proteinExistence type="predicted"/>
<dbReference type="InterPro" id="IPR009351">
    <property type="entry name" value="AlkZ-like"/>
</dbReference>
<dbReference type="PANTHER" id="PTHR30528">
    <property type="entry name" value="CYTOPLASMIC PROTEIN"/>
    <property type="match status" value="1"/>
</dbReference>
<accession>A0A7W7L3M3</accession>
<dbReference type="AlphaFoldDB" id="A0A7W7L3M3"/>
<sequence length="449" mass="47798">MSGTSAHGGAASSGQHPGDAAPVWSASRARRVVLAAQGLAGPRPAASARRVRSVMDRLGVVQIDSVNVLARAHLMPFHARLDGVDPADVDRLVSARPHRYTEAWAHEASIVPAERRSALVALQSRTWPLAADLPEDELRAARQQVLALLDRHGPLTAREVEARGVDAGAREQGWGWNRSRGKRVLEHLFATGEVVAAGRTASFERRYALPSLLWPEGRGGLTPVPTDPRAAGDPALAAALPLTAVAVRALGVASTAAVADYHRLPVTLTARALGVLRDRGEAAPVRVRLGPGRPVQAWADPRARTPRTAEAVALVNPFDPLVFHRPRVERLFGVRYRIGIYTPAARRDRGYYPLLLLQGERLTAQADLTADRRADPPVLRVRGAWAEDPAAVPGPRGAAPTVEGVAAALAAELRRLACWAGLAGVVVDADAPGDLVAPLRAHRRDDGPG</sequence>
<evidence type="ECO:0000256" key="1">
    <source>
        <dbReference type="SAM" id="MobiDB-lite"/>
    </source>
</evidence>
<dbReference type="EMBL" id="JACHMC010000001">
    <property type="protein sequence ID" value="MBB4882391.1"/>
    <property type="molecule type" value="Genomic_DNA"/>
</dbReference>
<reference evidence="2 3" key="1">
    <citation type="submission" date="2020-08" db="EMBL/GenBank/DDBJ databases">
        <title>Sequencing the genomes of 1000 actinobacteria strains.</title>
        <authorList>
            <person name="Klenk H.-P."/>
        </authorList>
    </citation>
    <scope>NUCLEOTIDE SEQUENCE [LARGE SCALE GENOMIC DNA]</scope>
    <source>
        <strain evidence="2 3">DSM 19079</strain>
    </source>
</reference>
<dbReference type="Proteomes" id="UP000560081">
    <property type="component" value="Unassembled WGS sequence"/>
</dbReference>
<organism evidence="2 3">
    <name type="scientific">Micrococcus flavus</name>
    <dbReference type="NCBI Taxonomy" id="384602"/>
    <lineage>
        <taxon>Bacteria</taxon>
        <taxon>Bacillati</taxon>
        <taxon>Actinomycetota</taxon>
        <taxon>Actinomycetes</taxon>
        <taxon>Micrococcales</taxon>
        <taxon>Micrococcaceae</taxon>
        <taxon>Micrococcus</taxon>
    </lineage>
</organism>